<evidence type="ECO:0000256" key="1">
    <source>
        <dbReference type="SAM" id="MobiDB-lite"/>
    </source>
</evidence>
<sequence>MRKTTRKKEFVTRVRSPLLLLSLLYYRLPGDRVTGHFGGAQLYELYRANSLPIHTHFVNMMQQQSHRSAPAYTDRHQNQYHQNTPRHQRPDQQQYDRRRGGSDRNAANHRNSHGGRY</sequence>
<feature type="region of interest" description="Disordered" evidence="1">
    <location>
        <begin position="61"/>
        <end position="117"/>
    </location>
</feature>
<dbReference type="KEGG" id="crq:GCK72_011000"/>
<evidence type="ECO:0000313" key="3">
    <source>
        <dbReference type="Proteomes" id="UP000483820"/>
    </source>
</evidence>
<dbReference type="CTD" id="78775054"/>
<organism evidence="2 3">
    <name type="scientific">Caenorhabditis remanei</name>
    <name type="common">Caenorhabditis vulgaris</name>
    <dbReference type="NCBI Taxonomy" id="31234"/>
    <lineage>
        <taxon>Eukaryota</taxon>
        <taxon>Metazoa</taxon>
        <taxon>Ecdysozoa</taxon>
        <taxon>Nematoda</taxon>
        <taxon>Chromadorea</taxon>
        <taxon>Rhabditida</taxon>
        <taxon>Rhabditina</taxon>
        <taxon>Rhabditomorpha</taxon>
        <taxon>Rhabditoidea</taxon>
        <taxon>Rhabditidae</taxon>
        <taxon>Peloderinae</taxon>
        <taxon>Caenorhabditis</taxon>
    </lineage>
</organism>
<proteinExistence type="predicted"/>
<gene>
    <name evidence="2" type="ORF">GCK72_011000</name>
</gene>
<comment type="caution">
    <text evidence="2">The sequence shown here is derived from an EMBL/GenBank/DDBJ whole genome shotgun (WGS) entry which is preliminary data.</text>
</comment>
<dbReference type="RefSeq" id="XP_053587724.1">
    <property type="nucleotide sequence ID" value="XM_053728147.1"/>
</dbReference>
<dbReference type="EMBL" id="WUAV01000003">
    <property type="protein sequence ID" value="KAF1762738.1"/>
    <property type="molecule type" value="Genomic_DNA"/>
</dbReference>
<protein>
    <submittedName>
        <fullName evidence="2">Uncharacterized protein</fullName>
    </submittedName>
</protein>
<reference evidence="2 3" key="1">
    <citation type="submission" date="2019-12" db="EMBL/GenBank/DDBJ databases">
        <title>Chromosome-level assembly of the Caenorhabditis remanei genome.</title>
        <authorList>
            <person name="Teterina A.A."/>
            <person name="Willis J.H."/>
            <person name="Phillips P.C."/>
        </authorList>
    </citation>
    <scope>NUCLEOTIDE SEQUENCE [LARGE SCALE GENOMIC DNA]</scope>
    <source>
        <strain evidence="2 3">PX506</strain>
        <tissue evidence="2">Whole organism</tissue>
    </source>
</reference>
<evidence type="ECO:0000313" key="2">
    <source>
        <dbReference type="EMBL" id="KAF1762738.1"/>
    </source>
</evidence>
<dbReference type="AlphaFoldDB" id="A0A6A5H4U7"/>
<accession>A0A6A5H4U7</accession>
<dbReference type="GeneID" id="78775054"/>
<dbReference type="Proteomes" id="UP000483820">
    <property type="component" value="Chromosome III"/>
</dbReference>
<name>A0A6A5H4U7_CAERE</name>
<feature type="compositionally biased region" description="Basic and acidic residues" evidence="1">
    <location>
        <begin position="88"/>
        <end position="102"/>
    </location>
</feature>